<organism evidence="2 3">
    <name type="scientific">Candidatus Ozemobacter sibiricus</name>
    <dbReference type="NCBI Taxonomy" id="2268124"/>
    <lineage>
        <taxon>Bacteria</taxon>
        <taxon>Candidatus Ozemobacteria</taxon>
        <taxon>Candidatus Ozemobacterales</taxon>
        <taxon>Candidatus Ozemobacteraceae</taxon>
        <taxon>Candidatus Ozemobacter</taxon>
    </lineage>
</organism>
<feature type="compositionally biased region" description="Low complexity" evidence="1">
    <location>
        <begin position="231"/>
        <end position="241"/>
    </location>
</feature>
<dbReference type="EMBL" id="QOQW01000024">
    <property type="protein sequence ID" value="RCK78349.1"/>
    <property type="molecule type" value="Genomic_DNA"/>
</dbReference>
<reference evidence="2 3" key="1">
    <citation type="submission" date="2018-05" db="EMBL/GenBank/DDBJ databases">
        <title>A metagenomic window into the 2 km-deep terrestrial subsurface aquifer revealed taxonomically and functionally diverse microbial community comprising novel uncultured bacterial lineages.</title>
        <authorList>
            <person name="Kadnikov V.V."/>
            <person name="Mardanov A.V."/>
            <person name="Beletsky A.V."/>
            <person name="Banks D."/>
            <person name="Pimenov N.V."/>
            <person name="Frank Y.A."/>
            <person name="Karnachuk O.V."/>
            <person name="Ravin N.V."/>
        </authorList>
    </citation>
    <scope>NUCLEOTIDE SEQUENCE [LARGE SCALE GENOMIC DNA]</scope>
    <source>
        <strain evidence="2">BY5</strain>
    </source>
</reference>
<gene>
    <name evidence="2" type="ORF">OZSIB_1591</name>
</gene>
<protein>
    <submittedName>
        <fullName evidence="2">Uncharacterized protein</fullName>
    </submittedName>
</protein>
<evidence type="ECO:0000256" key="1">
    <source>
        <dbReference type="SAM" id="MobiDB-lite"/>
    </source>
</evidence>
<dbReference type="Proteomes" id="UP000252355">
    <property type="component" value="Unassembled WGS sequence"/>
</dbReference>
<evidence type="ECO:0000313" key="3">
    <source>
        <dbReference type="Proteomes" id="UP000252355"/>
    </source>
</evidence>
<name>A0A367ZKQ4_9BACT</name>
<comment type="caution">
    <text evidence="2">The sequence shown here is derived from an EMBL/GenBank/DDBJ whole genome shotgun (WGS) entry which is preliminary data.</text>
</comment>
<proteinExistence type="predicted"/>
<accession>A0A367ZKQ4</accession>
<feature type="region of interest" description="Disordered" evidence="1">
    <location>
        <begin position="224"/>
        <end position="251"/>
    </location>
</feature>
<dbReference type="AlphaFoldDB" id="A0A367ZKQ4"/>
<sequence>MVVPAQTNGVAGLALTLAIVLSGCSGGGGGGGGGIITPPVNPIHTEFSVTPAIIYDVGVPYTCSVTVWETRGDPIDLHMMRTWRTWADSSNSGRTEDFYVGAAGYVYGWMFDRATAVPSSDGYDFRNAVITDTSSAPDRSPNRLQGYERRTLSTSVMVGRPYQSKPAGFNGIWITNSKYRSWLAANHPGIKLWVKLEGYDYRLVDNYNIYLPLEIRFQYNPTDPYSYAPQEPGTEETPGTTNPYDTLGSGQ</sequence>
<evidence type="ECO:0000313" key="2">
    <source>
        <dbReference type="EMBL" id="RCK78349.1"/>
    </source>
</evidence>